<dbReference type="RefSeq" id="WP_307044622.1">
    <property type="nucleotide sequence ID" value="NZ_JAUSYA010000001.1"/>
</dbReference>
<evidence type="ECO:0008006" key="3">
    <source>
        <dbReference type="Google" id="ProtNLM"/>
    </source>
</evidence>
<evidence type="ECO:0000313" key="2">
    <source>
        <dbReference type="Proteomes" id="UP001243364"/>
    </source>
</evidence>
<dbReference type="Proteomes" id="UP001243364">
    <property type="component" value="Unassembled WGS sequence"/>
</dbReference>
<accession>A0ABU0Q349</accession>
<dbReference type="EMBL" id="JAUSYA010000001">
    <property type="protein sequence ID" value="MDQ0685077.1"/>
    <property type="molecule type" value="Genomic_DNA"/>
</dbReference>
<organism evidence="1 2">
    <name type="scientific">Streptomyces achromogenes</name>
    <dbReference type="NCBI Taxonomy" id="67255"/>
    <lineage>
        <taxon>Bacteria</taxon>
        <taxon>Bacillati</taxon>
        <taxon>Actinomycetota</taxon>
        <taxon>Actinomycetes</taxon>
        <taxon>Kitasatosporales</taxon>
        <taxon>Streptomycetaceae</taxon>
        <taxon>Streptomyces</taxon>
    </lineage>
</organism>
<comment type="caution">
    <text evidence="1">The sequence shown here is derived from an EMBL/GenBank/DDBJ whole genome shotgun (WGS) entry which is preliminary data.</text>
</comment>
<reference evidence="1 2" key="1">
    <citation type="submission" date="2023-07" db="EMBL/GenBank/DDBJ databases">
        <title>Comparative genomics of wheat-associated soil bacteria to identify genetic determinants of phenazine resistance.</title>
        <authorList>
            <person name="Mouncey N."/>
        </authorList>
    </citation>
    <scope>NUCLEOTIDE SEQUENCE [LARGE SCALE GENOMIC DNA]</scope>
    <source>
        <strain evidence="1 2">W4I19-2</strain>
    </source>
</reference>
<sequence>MDLLRPHLRLLAEVFAAAAPGAPWALAGGYALQAHDLIQRPHANVDLATESAASMPGLAESLSAALTAAGRHGVTLEDTDPLSAHLSVPDRDADTVLRLALHKETFWSPPVATPYGPALALGDAVGTKIRALYDRGLAVDLIDARAASARFTHPELEELARRHARDDFDLPALRTRLEGTDHFPDSAFEAYGLSEDQLTDLKAWAQAWSTDIAERLLEEGASPDE</sequence>
<name>A0ABU0Q349_STRAH</name>
<protein>
    <recommendedName>
        <fullName evidence="3">Nucleotidyl transferase AbiEii/AbiGii toxin family protein</fullName>
    </recommendedName>
</protein>
<proteinExistence type="predicted"/>
<keyword evidence="2" id="KW-1185">Reference proteome</keyword>
<gene>
    <name evidence="1" type="ORF">QFZ56_004040</name>
</gene>
<evidence type="ECO:0000313" key="1">
    <source>
        <dbReference type="EMBL" id="MDQ0685077.1"/>
    </source>
</evidence>